<protein>
    <recommendedName>
        <fullName evidence="2">CYRIA/CYRIB Rac1 binding domain-containing protein</fullName>
    </recommendedName>
</protein>
<accession>F2UDR6</accession>
<dbReference type="AlphaFoldDB" id="F2UDR6"/>
<feature type="compositionally biased region" description="Polar residues" evidence="1">
    <location>
        <begin position="923"/>
        <end position="933"/>
    </location>
</feature>
<dbReference type="OrthoDB" id="10265867at2759"/>
<feature type="domain" description="CYRIA/CYRIB Rac1 binding" evidence="2">
    <location>
        <begin position="59"/>
        <end position="198"/>
    </location>
</feature>
<dbReference type="InParanoid" id="F2UDR6"/>
<dbReference type="InterPro" id="IPR009828">
    <property type="entry name" value="CYRIA/CYRIB_Rac1-bd"/>
</dbReference>
<organism evidence="4">
    <name type="scientific">Salpingoeca rosetta (strain ATCC 50818 / BSB-021)</name>
    <dbReference type="NCBI Taxonomy" id="946362"/>
    <lineage>
        <taxon>Eukaryota</taxon>
        <taxon>Choanoflagellata</taxon>
        <taxon>Craspedida</taxon>
        <taxon>Salpingoecidae</taxon>
        <taxon>Salpingoeca</taxon>
    </lineage>
</organism>
<feature type="region of interest" description="Disordered" evidence="1">
    <location>
        <begin position="896"/>
        <end position="933"/>
    </location>
</feature>
<dbReference type="GO" id="GO:0005737">
    <property type="term" value="C:cytoplasm"/>
    <property type="evidence" value="ECO:0007669"/>
    <property type="project" value="UniProtKB-ARBA"/>
</dbReference>
<sequence>MEKATAQVDILRRDINLSDDQETLTPERVPAGTSHCTADPALQDAAIFSSVDPNMAHQAKLASSLASYVKKAEQYLYVLYAARSLSKAIPQLQSNNQPNKEKLYEESIRILQPEVDRMKYFLIFQEEAIQLVSEVIAFLAETYVKGKRETALIPDGVTSNLISLFGMLFTVDNLKNVKSAWSNDLSAYKRACSNLRRMDGINIQEQQKLIFFLGASRSQQTPLEAGNSTAYDLALKALRTVANWTLAILEQAAWKYAHPTDEYINRECPAGCTPYEKAVRYNYSRTERLAMIEVLAMIKDVQGQLDSMASLLVPEINTFIHHQVQAVVHGVFQPLLQHANKKKRREASRVLPGLVNMVSDLEVSLSAAAAAAHHQVHVPATKRDAKKMTRQAIIPDAAIALPVRKCGPTSTQLFYLQAALTQILHFESGGLLKAKDLSPQQTDALKSLMAQMLDFHDMLNFHRTLEQCTDLSSLWYKEFHLELAKEIQFPVEFSLPWILTTTGMTERGLHEHTLIPLELYNAAAQHALFKLKSQTLYNEIEAEVNLCFDQLMFHIGEQVFVNFKAKATSIMLAREAKESSVLQSHASSLDAYETSFHGLLNQRHVRLLGRSIDVNNLIEQGLDALMKRSIGMAIQVFEAEDIRSIVAFERALEIERLAHKFMSEHFSLTPFEDMLEEQNGSVNPASNHGRIEHKIIFELLSDLTANFAFDSATNEFFRPALVFADQQERDPATKISNVHMFGSKALAHAMQTLLDTTKRTFRVEHAAAVVRLVKPHNMGALINELSQTVGLALHTVVRPFVAELVKALFGEGLHWGGLMLVYLLGQRQAFDAFHYLQSWLNIVETGVVATTTSGNAASVGPIDLDEFASLAKKQCRLNTKIIDLFRAHYPLPDDRSNGRAGFCRPPRDRRDQGSYVPCPRELSQPNADTETSV</sequence>
<dbReference type="Proteomes" id="UP000007799">
    <property type="component" value="Unassembled WGS sequence"/>
</dbReference>
<dbReference type="GO" id="GO:0030833">
    <property type="term" value="P:regulation of actin filament polymerization"/>
    <property type="evidence" value="ECO:0007669"/>
    <property type="project" value="InterPro"/>
</dbReference>
<gene>
    <name evidence="3" type="ORF">PTSG_07003</name>
</gene>
<dbReference type="RefSeq" id="XP_004992411.1">
    <property type="nucleotide sequence ID" value="XM_004992354.1"/>
</dbReference>
<dbReference type="STRING" id="946362.F2UDR6"/>
<evidence type="ECO:0000256" key="1">
    <source>
        <dbReference type="SAM" id="MobiDB-lite"/>
    </source>
</evidence>
<proteinExistence type="predicted"/>
<evidence type="ECO:0000259" key="2">
    <source>
        <dbReference type="Pfam" id="PF07159"/>
    </source>
</evidence>
<dbReference type="InterPro" id="IPR008081">
    <property type="entry name" value="Cytoplasmic_FMR1-int"/>
</dbReference>
<keyword evidence="4" id="KW-1185">Reference proteome</keyword>
<dbReference type="PIRSF" id="PIRSF008153">
    <property type="entry name" value="FMR1_interacting"/>
    <property type="match status" value="1"/>
</dbReference>
<dbReference type="Pfam" id="PF05994">
    <property type="entry name" value="FragX_IP"/>
    <property type="match status" value="1"/>
</dbReference>
<reference evidence="3" key="1">
    <citation type="submission" date="2009-08" db="EMBL/GenBank/DDBJ databases">
        <title>Annotation of Salpingoeca rosetta.</title>
        <authorList>
            <consortium name="The Broad Institute Genome Sequencing Platform"/>
            <person name="Russ C."/>
            <person name="Cuomo C."/>
            <person name="Burger G."/>
            <person name="Gray M.W."/>
            <person name="Holland P.W.H."/>
            <person name="King N."/>
            <person name="Lang F.B.F."/>
            <person name="Roger A.J."/>
            <person name="Ruiz-Trillo I."/>
            <person name="Young S.K."/>
            <person name="Zeng Q."/>
            <person name="Gargeya S."/>
            <person name="Alvarado L."/>
            <person name="Berlin A."/>
            <person name="Chapman S.B."/>
            <person name="Chen Z."/>
            <person name="Freedman E."/>
            <person name="Gellesch M."/>
            <person name="Goldberg J."/>
            <person name="Griggs A."/>
            <person name="Gujja S."/>
            <person name="Heilman E."/>
            <person name="Heiman D."/>
            <person name="Howarth C."/>
            <person name="Mehta T."/>
            <person name="Neiman D."/>
            <person name="Pearson M."/>
            <person name="Roberts A."/>
            <person name="Saif S."/>
            <person name="Shea T."/>
            <person name="Shenoy N."/>
            <person name="Sisk P."/>
            <person name="Stolte C."/>
            <person name="Sykes S."/>
            <person name="White J."/>
            <person name="Yandava C."/>
            <person name="Haas B."/>
            <person name="Nusbaum C."/>
            <person name="Birren B."/>
        </authorList>
    </citation>
    <scope>NUCLEOTIDE SEQUENCE [LARGE SCALE GENOMIC DNA]</scope>
    <source>
        <strain evidence="3">ATCC 50818</strain>
    </source>
</reference>
<dbReference type="EMBL" id="GL832970">
    <property type="protein sequence ID" value="EGD74766.1"/>
    <property type="molecule type" value="Genomic_DNA"/>
</dbReference>
<dbReference type="GO" id="GO:0031267">
    <property type="term" value="F:small GTPase binding"/>
    <property type="evidence" value="ECO:0007669"/>
    <property type="project" value="InterPro"/>
</dbReference>
<dbReference type="KEGG" id="sre:PTSG_07003"/>
<name>F2UDR6_SALR5</name>
<dbReference type="GeneID" id="16072974"/>
<evidence type="ECO:0000313" key="3">
    <source>
        <dbReference type="EMBL" id="EGD74766.1"/>
    </source>
</evidence>
<dbReference type="Pfam" id="PF07159">
    <property type="entry name" value="CYRIA-B_Rac1-bd"/>
    <property type="match status" value="1"/>
</dbReference>
<dbReference type="PANTHER" id="PTHR12195">
    <property type="entry name" value="CYTOPLASMIC FMR1-INTERACTING PROTEIN-RELATED"/>
    <property type="match status" value="1"/>
</dbReference>
<dbReference type="eggNOG" id="KOG3534">
    <property type="taxonomic scope" value="Eukaryota"/>
</dbReference>
<evidence type="ECO:0000313" key="4">
    <source>
        <dbReference type="Proteomes" id="UP000007799"/>
    </source>
</evidence>